<dbReference type="InterPro" id="IPR048254">
    <property type="entry name" value="CDP_ALCOHOL_P_TRANSF_CS"/>
</dbReference>
<feature type="transmembrane region" description="Helical" evidence="3">
    <location>
        <begin position="214"/>
        <end position="234"/>
    </location>
</feature>
<protein>
    <submittedName>
        <fullName evidence="5">CDP-diacylglycerol O-phosphatidyltransferase</fullName>
    </submittedName>
</protein>
<dbReference type="EMBL" id="QFQI01000004">
    <property type="protein sequence ID" value="PZQ60722.1"/>
    <property type="molecule type" value="Genomic_DNA"/>
</dbReference>
<evidence type="ECO:0000256" key="3">
    <source>
        <dbReference type="SAM" id="Phobius"/>
    </source>
</evidence>
<dbReference type="Proteomes" id="UP000249229">
    <property type="component" value="Unassembled WGS sequence"/>
</dbReference>
<dbReference type="PROSITE" id="PS00379">
    <property type="entry name" value="CDP_ALCOHOL_P_TRANSF"/>
    <property type="match status" value="1"/>
</dbReference>
<keyword evidence="3" id="KW-0472">Membrane</keyword>
<proteinExistence type="inferred from homology"/>
<feature type="transmembrane region" description="Helical" evidence="3">
    <location>
        <begin position="243"/>
        <end position="261"/>
    </location>
</feature>
<dbReference type="AlphaFoldDB" id="A0A2W5P4L0"/>
<sequence length="307" mass="32483">MPRRSRWDSARSRARRCWAASASSASAASHNDEGALSVRAPVRRPLRRPPGGLPLRAVAPNAVTALALCSGLSGIRFAISGHWELAVTMVLVAGVLDGLDGRVARMLHGESRFGAELDSLSDAISFGVSPALILYLWSLRDLPRFGWMAALVMAVFCALRLARFNANIDADDQPHKSAGFLTGVPAPAGAALALLPLFLWFVTDEPLLRDPRLVAPWTVAVAILMVSSLATFSWTSLKLRPHIRFEAIAIVVAVGAAAVSAPWQTAAAAGIAYLLALPFSVISYARVKRLRAGGTTPAPAPTPPTSA</sequence>
<evidence type="ECO:0000259" key="4">
    <source>
        <dbReference type="Pfam" id="PF08009"/>
    </source>
</evidence>
<dbReference type="Gene3D" id="1.20.120.1760">
    <property type="match status" value="1"/>
</dbReference>
<evidence type="ECO:0000256" key="2">
    <source>
        <dbReference type="RuleBase" id="RU003750"/>
    </source>
</evidence>
<feature type="transmembrane region" description="Helical" evidence="3">
    <location>
        <begin position="145"/>
        <end position="166"/>
    </location>
</feature>
<feature type="transmembrane region" description="Helical" evidence="3">
    <location>
        <begin position="53"/>
        <end position="75"/>
    </location>
</feature>
<evidence type="ECO:0000313" key="6">
    <source>
        <dbReference type="Proteomes" id="UP000249229"/>
    </source>
</evidence>
<dbReference type="InterPro" id="IPR012616">
    <property type="entry name" value="CDP-OH_P_trans_C"/>
</dbReference>
<dbReference type="Pfam" id="PF08009">
    <property type="entry name" value="CDP-OH_P_tran_2"/>
    <property type="match status" value="1"/>
</dbReference>
<dbReference type="Pfam" id="PF01066">
    <property type="entry name" value="CDP-OH_P_transf"/>
    <property type="match status" value="1"/>
</dbReference>
<feature type="transmembrane region" description="Helical" evidence="3">
    <location>
        <begin position="267"/>
        <end position="285"/>
    </location>
</feature>
<dbReference type="InterPro" id="IPR043130">
    <property type="entry name" value="CDP-OH_PTrfase_TM_dom"/>
</dbReference>
<dbReference type="GO" id="GO:0016780">
    <property type="term" value="F:phosphotransferase activity, for other substituted phosphate groups"/>
    <property type="evidence" value="ECO:0007669"/>
    <property type="project" value="InterPro"/>
</dbReference>
<reference evidence="5 6" key="1">
    <citation type="submission" date="2017-08" db="EMBL/GenBank/DDBJ databases">
        <title>Infants hospitalized years apart are colonized by the same room-sourced microbial strains.</title>
        <authorList>
            <person name="Brooks B."/>
            <person name="Olm M.R."/>
            <person name="Firek B.A."/>
            <person name="Baker R."/>
            <person name="Thomas B.C."/>
            <person name="Morowitz M.J."/>
            <person name="Banfield J.F."/>
        </authorList>
    </citation>
    <scope>NUCLEOTIDE SEQUENCE [LARGE SCALE GENOMIC DNA]</scope>
    <source>
        <strain evidence="5">S2_005_001_R1_22</strain>
    </source>
</reference>
<keyword evidence="3" id="KW-0812">Transmembrane</keyword>
<feature type="transmembrane region" description="Helical" evidence="3">
    <location>
        <begin position="178"/>
        <end position="202"/>
    </location>
</feature>
<keyword evidence="1 2" id="KW-0808">Transferase</keyword>
<accession>A0A2W5P4L0</accession>
<evidence type="ECO:0000313" key="5">
    <source>
        <dbReference type="EMBL" id="PZQ60722.1"/>
    </source>
</evidence>
<name>A0A2W5P4L0_9SPHN</name>
<keyword evidence="3" id="KW-1133">Transmembrane helix</keyword>
<evidence type="ECO:0000256" key="1">
    <source>
        <dbReference type="ARBA" id="ARBA00022679"/>
    </source>
</evidence>
<feature type="domain" description="CDP-alcohol phosphatidyltransferase C-terminal" evidence="4">
    <location>
        <begin position="247"/>
        <end position="278"/>
    </location>
</feature>
<organism evidence="5 6">
    <name type="scientific">Sphingomonas taxi</name>
    <dbReference type="NCBI Taxonomy" id="1549858"/>
    <lineage>
        <taxon>Bacteria</taxon>
        <taxon>Pseudomonadati</taxon>
        <taxon>Pseudomonadota</taxon>
        <taxon>Alphaproteobacteria</taxon>
        <taxon>Sphingomonadales</taxon>
        <taxon>Sphingomonadaceae</taxon>
        <taxon>Sphingomonas</taxon>
    </lineage>
</organism>
<gene>
    <name evidence="5" type="ORF">DI544_07170</name>
</gene>
<comment type="similarity">
    <text evidence="2">Belongs to the CDP-alcohol phosphatidyltransferase class-I family.</text>
</comment>
<dbReference type="InterPro" id="IPR000462">
    <property type="entry name" value="CDP-OH_P_trans"/>
</dbReference>
<dbReference type="GO" id="GO:0016020">
    <property type="term" value="C:membrane"/>
    <property type="evidence" value="ECO:0007669"/>
    <property type="project" value="InterPro"/>
</dbReference>
<comment type="caution">
    <text evidence="5">The sequence shown here is derived from an EMBL/GenBank/DDBJ whole genome shotgun (WGS) entry which is preliminary data.</text>
</comment>
<dbReference type="GO" id="GO:0008654">
    <property type="term" value="P:phospholipid biosynthetic process"/>
    <property type="evidence" value="ECO:0007669"/>
    <property type="project" value="InterPro"/>
</dbReference>